<gene>
    <name evidence="2" type="ORF">BDFB_012911</name>
</gene>
<evidence type="ECO:0000256" key="1">
    <source>
        <dbReference type="SAM" id="Phobius"/>
    </source>
</evidence>
<keyword evidence="1" id="KW-0472">Membrane</keyword>
<sequence length="185" mass="21234">ISTLLRLISENCDTVLANTDDYNVQKLQNNKWLITISNQPPVTTICPKSNPETQVYASIEYNETIASHLYIPSIECNCCKDLPKPEELPKLKSIKINHLNLDELKITDSKLREYDKTLNKYINEPFATRQWTTLTYIIISAVTLTIIWLIIKGCIKRKYIGYFKGLPSSDDGHHPELTMLSSNFQ</sequence>
<dbReference type="EMBL" id="QDEB01113303">
    <property type="protein sequence ID" value="RZB41431.1"/>
    <property type="molecule type" value="Genomic_DNA"/>
</dbReference>
<keyword evidence="3" id="KW-1185">Reference proteome</keyword>
<keyword evidence="1" id="KW-0812">Transmembrane</keyword>
<accession>A0A482VDA0</accession>
<feature type="non-terminal residue" evidence="2">
    <location>
        <position position="1"/>
    </location>
</feature>
<keyword evidence="1" id="KW-1133">Transmembrane helix</keyword>
<dbReference type="Proteomes" id="UP000292052">
    <property type="component" value="Unassembled WGS sequence"/>
</dbReference>
<proteinExistence type="predicted"/>
<evidence type="ECO:0000313" key="2">
    <source>
        <dbReference type="EMBL" id="RZB41431.1"/>
    </source>
</evidence>
<dbReference type="OrthoDB" id="6628329at2759"/>
<dbReference type="AlphaFoldDB" id="A0A482VDA0"/>
<name>A0A482VDA0_ASBVE</name>
<reference evidence="2 3" key="1">
    <citation type="submission" date="2017-03" db="EMBL/GenBank/DDBJ databases">
        <title>Genome of the blue death feigning beetle - Asbolus verrucosus.</title>
        <authorList>
            <person name="Rider S.D."/>
        </authorList>
    </citation>
    <scope>NUCLEOTIDE SEQUENCE [LARGE SCALE GENOMIC DNA]</scope>
    <source>
        <strain evidence="2">Butters</strain>
        <tissue evidence="2">Head and leg muscle</tissue>
    </source>
</reference>
<protein>
    <submittedName>
        <fullName evidence="2">Uncharacterized protein</fullName>
    </submittedName>
</protein>
<comment type="caution">
    <text evidence="2">The sequence shown here is derived from an EMBL/GenBank/DDBJ whole genome shotgun (WGS) entry which is preliminary data.</text>
</comment>
<evidence type="ECO:0000313" key="3">
    <source>
        <dbReference type="Proteomes" id="UP000292052"/>
    </source>
</evidence>
<feature type="transmembrane region" description="Helical" evidence="1">
    <location>
        <begin position="131"/>
        <end position="151"/>
    </location>
</feature>
<organism evidence="2 3">
    <name type="scientific">Asbolus verrucosus</name>
    <name type="common">Desert ironclad beetle</name>
    <dbReference type="NCBI Taxonomy" id="1661398"/>
    <lineage>
        <taxon>Eukaryota</taxon>
        <taxon>Metazoa</taxon>
        <taxon>Ecdysozoa</taxon>
        <taxon>Arthropoda</taxon>
        <taxon>Hexapoda</taxon>
        <taxon>Insecta</taxon>
        <taxon>Pterygota</taxon>
        <taxon>Neoptera</taxon>
        <taxon>Endopterygota</taxon>
        <taxon>Coleoptera</taxon>
        <taxon>Polyphaga</taxon>
        <taxon>Cucujiformia</taxon>
        <taxon>Tenebrionidae</taxon>
        <taxon>Pimeliinae</taxon>
        <taxon>Asbolus</taxon>
    </lineage>
</organism>